<feature type="compositionally biased region" description="Basic and acidic residues" evidence="1">
    <location>
        <begin position="117"/>
        <end position="126"/>
    </location>
</feature>
<dbReference type="Proteomes" id="UP000196573">
    <property type="component" value="Unassembled WGS sequence"/>
</dbReference>
<evidence type="ECO:0000313" key="4">
    <source>
        <dbReference type="Proteomes" id="UP000196573"/>
    </source>
</evidence>
<proteinExistence type="predicted"/>
<dbReference type="AlphaFoldDB" id="A0A1X7AJA4"/>
<dbReference type="RefSeq" id="WP_133060472.1">
    <property type="nucleotide sequence ID" value="NZ_CBCSCN010000002.1"/>
</dbReference>
<accession>A0A1X7AJA4</accession>
<sequence length="709" mass="78703">MKRMSSGSAFIVAIVLVFSSISTFTAQAASFGAEYSYVSDKAFKRISSEERKARYSNPGRAQSSQPKVATVAKQPTVHKDFGRKETTHAAPVKKEQPKPVATEESKPLVSKTKKVLNKAEPRKVPVESKSVPTKTKPVDPPRKEEPKVLPKATVVLASDGVELYNLGTRRQANFFSVYFPKENKWLSYHLPRLADGRDSCPITCNPYLHDDGTIYIGGAGGVLNRLSPNEDGGRIVSYTHSYVVIDRNTIGSQALNFTANNQTADLIAVQDELVKDVLVAREAGGEADGENSGESTERSLFESYREASPDFHMFVEQGLLSEGDRSKLWNKQKRTVLDEKASLNEAAALLQTKAQELAGAADAEQQLSALFQEIIRKDGPTKEEAKKIWERNNEFFGADNVEGVLAAAEKLMVGLSEEWKDNLYTKPTEKKPKAKWKIYDERLPVYRVNVSEISDDPSQLIVSVMGHVFRMDHAGQFLSALGAIAMEGERRVDIRGLIALDQDTFLIGDMGEDEAFQGPKTLRVVSVNKDSGTLENHQAYTDALLAELSKDWQMEEGAQTTPRVKTLIASRECQKAGVGICATLYIRTKHSGNDRHGNGIDLLQAEMHIDNGVLTVAESRITSNADQKNQEYLAAAGDRLLVGLETEDYVRRFHIAHASEQQWLLKKTLRVDSYQTQNGVREYRENDGLPALPVWVPFTGWGYQGIYSR</sequence>
<feature type="compositionally biased region" description="Basic and acidic residues" evidence="1">
    <location>
        <begin position="77"/>
        <end position="106"/>
    </location>
</feature>
<keyword evidence="2" id="KW-0732">Signal</keyword>
<name>A0A1X7AJA4_9GAMM</name>
<evidence type="ECO:0000256" key="1">
    <source>
        <dbReference type="SAM" id="MobiDB-lite"/>
    </source>
</evidence>
<feature type="chain" id="PRO_5012010396" evidence="2">
    <location>
        <begin position="29"/>
        <end position="709"/>
    </location>
</feature>
<protein>
    <submittedName>
        <fullName evidence="3">Uncharacterized protein</fullName>
    </submittedName>
</protein>
<dbReference type="EMBL" id="FWPT01000004">
    <property type="protein sequence ID" value="SMA46321.1"/>
    <property type="molecule type" value="Genomic_DNA"/>
</dbReference>
<reference evidence="3 4" key="1">
    <citation type="submission" date="2017-03" db="EMBL/GenBank/DDBJ databases">
        <authorList>
            <person name="Afonso C.L."/>
            <person name="Miller P.J."/>
            <person name="Scott M.A."/>
            <person name="Spackman E."/>
            <person name="Goraichik I."/>
            <person name="Dimitrov K.M."/>
            <person name="Suarez D.L."/>
            <person name="Swayne D.E."/>
        </authorList>
    </citation>
    <scope>NUCLEOTIDE SEQUENCE [LARGE SCALE GENOMIC DNA]</scope>
    <source>
        <strain evidence="3">SB41UT1</strain>
    </source>
</reference>
<feature type="region of interest" description="Disordered" evidence="1">
    <location>
        <begin position="49"/>
        <end position="146"/>
    </location>
</feature>
<feature type="compositionally biased region" description="Basic and acidic residues" evidence="1">
    <location>
        <begin position="136"/>
        <end position="146"/>
    </location>
</feature>
<dbReference type="OrthoDB" id="6200969at2"/>
<keyword evidence="4" id="KW-1185">Reference proteome</keyword>
<organism evidence="3 4">
    <name type="scientific">Parendozoicomonas haliclonae</name>
    <dbReference type="NCBI Taxonomy" id="1960125"/>
    <lineage>
        <taxon>Bacteria</taxon>
        <taxon>Pseudomonadati</taxon>
        <taxon>Pseudomonadota</taxon>
        <taxon>Gammaproteobacteria</taxon>
        <taxon>Oceanospirillales</taxon>
        <taxon>Endozoicomonadaceae</taxon>
        <taxon>Parendozoicomonas</taxon>
    </lineage>
</organism>
<feature type="signal peptide" evidence="2">
    <location>
        <begin position="1"/>
        <end position="28"/>
    </location>
</feature>
<evidence type="ECO:0000256" key="2">
    <source>
        <dbReference type="SAM" id="SignalP"/>
    </source>
</evidence>
<evidence type="ECO:0000313" key="3">
    <source>
        <dbReference type="EMBL" id="SMA46321.1"/>
    </source>
</evidence>
<gene>
    <name evidence="3" type="ORF">EHSB41UT_02142</name>
</gene>